<sequence length="46" mass="5122">MAVLVERPKFKLLDDDLLMQIFPILIMTIFYVSGLGPDLPVSLGSD</sequence>
<evidence type="ECO:0000313" key="2">
    <source>
        <dbReference type="EMBL" id="ADD93281.1"/>
    </source>
</evidence>
<dbReference type="AlphaFoldDB" id="D6PC30"/>
<reference evidence="2" key="1">
    <citation type="journal article" date="2010" name="ISME J.">
        <title>Metagenome of the Mediterranean deep chlorophyll maximum studied by direct and fosmid library 454 pyrosequencing.</title>
        <authorList>
            <person name="Ghai R."/>
            <person name="Martin-Cuadrado A.B."/>
            <person name="Molto A.G."/>
            <person name="Heredia I.G."/>
            <person name="Cabrera R."/>
            <person name="Martin J."/>
            <person name="Verdu M."/>
            <person name="Deschamps P."/>
            <person name="Moreira D."/>
            <person name="Lopez-Garcia P."/>
            <person name="Mira A."/>
            <person name="Rodriguez-Valera F."/>
        </authorList>
    </citation>
    <scope>NUCLEOTIDE SEQUENCE</scope>
</reference>
<dbReference type="EMBL" id="GU942974">
    <property type="protein sequence ID" value="ADD93281.1"/>
    <property type="molecule type" value="Genomic_DNA"/>
</dbReference>
<feature type="transmembrane region" description="Helical" evidence="1">
    <location>
        <begin position="17"/>
        <end position="36"/>
    </location>
</feature>
<name>D6PC30_9ARCH</name>
<organism evidence="2">
    <name type="scientific">uncultured archaeon MedDCM-OCT-S08-C92</name>
    <dbReference type="NCBI Taxonomy" id="743100"/>
    <lineage>
        <taxon>Archaea</taxon>
        <taxon>environmental samples</taxon>
    </lineage>
</organism>
<keyword evidence="1" id="KW-0812">Transmembrane</keyword>
<keyword evidence="1" id="KW-1133">Transmembrane helix</keyword>
<evidence type="ECO:0000256" key="1">
    <source>
        <dbReference type="SAM" id="Phobius"/>
    </source>
</evidence>
<accession>D6PC30</accession>
<proteinExistence type="predicted"/>
<keyword evidence="1" id="KW-0472">Membrane</keyword>
<protein>
    <submittedName>
        <fullName evidence="2">Uncharacterized protein</fullName>
    </submittedName>
</protein>